<keyword evidence="2" id="KW-1185">Reference proteome</keyword>
<evidence type="ECO:0000313" key="2">
    <source>
        <dbReference type="Proteomes" id="UP001497392"/>
    </source>
</evidence>
<dbReference type="EMBL" id="CAXHTA020000017">
    <property type="protein sequence ID" value="CAL5227311.1"/>
    <property type="molecule type" value="Genomic_DNA"/>
</dbReference>
<dbReference type="SUPFAM" id="SSF144000">
    <property type="entry name" value="Oxysterol-binding protein-like"/>
    <property type="match status" value="1"/>
</dbReference>
<dbReference type="PANTHER" id="PTHR10972:SF96">
    <property type="entry name" value="OXYSTEROL-BINDING PROTEIN-RELATED PROTEIN 1A-RELATED"/>
    <property type="match status" value="1"/>
</dbReference>
<dbReference type="Pfam" id="PF01237">
    <property type="entry name" value="Oxysterol_BP"/>
    <property type="match status" value="1"/>
</dbReference>
<organism evidence="1 2">
    <name type="scientific">Coccomyxa viridis</name>
    <dbReference type="NCBI Taxonomy" id="1274662"/>
    <lineage>
        <taxon>Eukaryota</taxon>
        <taxon>Viridiplantae</taxon>
        <taxon>Chlorophyta</taxon>
        <taxon>core chlorophytes</taxon>
        <taxon>Trebouxiophyceae</taxon>
        <taxon>Trebouxiophyceae incertae sedis</taxon>
        <taxon>Coccomyxaceae</taxon>
        <taxon>Coccomyxa</taxon>
    </lineage>
</organism>
<comment type="caution">
    <text evidence="1">The sequence shown here is derived from an EMBL/GenBank/DDBJ whole genome shotgun (WGS) entry which is preliminary data.</text>
</comment>
<protein>
    <submittedName>
        <fullName evidence="1">G10248 protein</fullName>
    </submittedName>
</protein>
<sequence length="430" mass="47744">MAGVTKIAVSTGLTDALSGAEKGSIVIDSRTSLQQAGGEVSTWLQDEPRWQRRAALPPPQQPTPTDINVWALVKDFVGKGELSKMATPVQFLEPLSELQQRCEDLEYSELLDQAAAAVPQSLERLLLVTAFSVSAYSGVKRTQKPCNAFLGETFEYSCPEKGFRFLAEKVQAEPATINHVHVEGRSWTFNLEDELHTRFTGVAIELMPIVLIRVVFADGDTYTWHKAVTSINGVLMNKISLEHKGTYIVTGNQSGYAAKMKLHASGMLTSKSKLHEVSGSVEKDGSAVKGLKLGGKWDVELVADMPDGLKRRLWQKNPPAADPSRYGMTSWVLTLNETSPKLERLLPPTDTRMRADIRALEQGVYDKAAEEHKRLRAEDDATVKALAAQKAAFEPRWCERTPVDKSQIGKQYLYRYKGGYWEERAAKHKA</sequence>
<proteinExistence type="predicted"/>
<name>A0ABP1G536_9CHLO</name>
<dbReference type="InterPro" id="IPR000648">
    <property type="entry name" value="Oxysterol-bd"/>
</dbReference>
<accession>A0ABP1G536</accession>
<evidence type="ECO:0000313" key="1">
    <source>
        <dbReference type="EMBL" id="CAL5227311.1"/>
    </source>
</evidence>
<reference evidence="1 2" key="1">
    <citation type="submission" date="2024-06" db="EMBL/GenBank/DDBJ databases">
        <authorList>
            <person name="Kraege A."/>
            <person name="Thomma B."/>
        </authorList>
    </citation>
    <scope>NUCLEOTIDE SEQUENCE [LARGE SCALE GENOMIC DNA]</scope>
</reference>
<dbReference type="PANTHER" id="PTHR10972">
    <property type="entry name" value="OXYSTEROL-BINDING PROTEIN-RELATED"/>
    <property type="match status" value="1"/>
</dbReference>
<dbReference type="Proteomes" id="UP001497392">
    <property type="component" value="Unassembled WGS sequence"/>
</dbReference>
<dbReference type="Gene3D" id="2.40.160.120">
    <property type="match status" value="1"/>
</dbReference>
<gene>
    <name evidence="1" type="primary">g10248</name>
    <name evidence="1" type="ORF">VP750_LOCUS9217</name>
</gene>
<dbReference type="InterPro" id="IPR037239">
    <property type="entry name" value="OSBP_sf"/>
</dbReference>